<dbReference type="SUPFAM" id="SSF57667">
    <property type="entry name" value="beta-beta-alpha zinc fingers"/>
    <property type="match status" value="1"/>
</dbReference>
<evidence type="ECO:0000256" key="3">
    <source>
        <dbReference type="ARBA" id="ARBA00006991"/>
    </source>
</evidence>
<dbReference type="GO" id="GO:0008270">
    <property type="term" value="F:zinc ion binding"/>
    <property type="evidence" value="ECO:0007669"/>
    <property type="project" value="UniProtKB-KW"/>
</dbReference>
<evidence type="ECO:0000256" key="9">
    <source>
        <dbReference type="ARBA" id="ARBA00023125"/>
    </source>
</evidence>
<dbReference type="FunFam" id="3.30.160.60:FF:000100">
    <property type="entry name" value="Zinc finger 45-like"/>
    <property type="match status" value="1"/>
</dbReference>
<evidence type="ECO:0000256" key="13">
    <source>
        <dbReference type="SAM" id="MobiDB-lite"/>
    </source>
</evidence>
<feature type="compositionally biased region" description="Basic and acidic residues" evidence="13">
    <location>
        <begin position="429"/>
        <end position="443"/>
    </location>
</feature>
<evidence type="ECO:0000256" key="8">
    <source>
        <dbReference type="ARBA" id="ARBA00023015"/>
    </source>
</evidence>
<evidence type="ECO:0000256" key="1">
    <source>
        <dbReference type="ARBA" id="ARBA00003767"/>
    </source>
</evidence>
<dbReference type="InterPro" id="IPR013087">
    <property type="entry name" value="Znf_C2H2_type"/>
</dbReference>
<feature type="compositionally biased region" description="Polar residues" evidence="13">
    <location>
        <begin position="70"/>
        <end position="94"/>
    </location>
</feature>
<sequence>MDTASFSSRRQATTSLPQFHLPAPGEIPRVTSDGLSPLSSANTGSSQGSGAAAGLSGYYGNHAHGSWPTPGSGNSAYTFSSTNQQGQPLTQSGYGTRGVYGQSPYSSRNLQSPPTSGEGLPPPPYDQGHHQPYQSQTSGGSSTGSGSGLTAHGGLGISQGTGTSGPGGHGSAPGPPPPGPAPSSLPPSLPSQARPAQSAILNSQSSASHQQPPSTSPAPADPYSRTSPGQNYYTPVSSSHPPNFSQPYSPTTQNSSNSHAPATSSAAPRPLSSMVAPSGMAPPQPYRTYPQYSHLPPHMGGPIMSNINNPGGQMSLVAGVNVHSGYGQMTHRMYSQTGHQTHQERPFRCDQCTQSFNRNHDLKRHKRIHLAVKPFPCTSCDKSFSRKDALKRHRLVKGCDADSGNKGANKSQDGTDPTTGRPRSNDSNIDPKLESPRDMGVRR</sequence>
<dbReference type="GO" id="GO:0000981">
    <property type="term" value="F:DNA-binding transcription factor activity, RNA polymerase II-specific"/>
    <property type="evidence" value="ECO:0007669"/>
    <property type="project" value="TreeGrafter"/>
</dbReference>
<feature type="domain" description="C2H2-type" evidence="14">
    <location>
        <begin position="375"/>
        <end position="407"/>
    </location>
</feature>
<keyword evidence="7" id="KW-0862">Zinc</keyword>
<dbReference type="OrthoDB" id="8922241at2759"/>
<proteinExistence type="inferred from homology"/>
<dbReference type="GO" id="GO:0005634">
    <property type="term" value="C:nucleus"/>
    <property type="evidence" value="ECO:0007669"/>
    <property type="project" value="UniProtKB-SubCell"/>
</dbReference>
<evidence type="ECO:0000256" key="6">
    <source>
        <dbReference type="ARBA" id="ARBA00022771"/>
    </source>
</evidence>
<feature type="region of interest" description="Disordered" evidence="13">
    <location>
        <begin position="399"/>
        <end position="443"/>
    </location>
</feature>
<organism evidence="15 16">
    <name type="scientific">Lomentospora prolificans</name>
    <dbReference type="NCBI Taxonomy" id="41688"/>
    <lineage>
        <taxon>Eukaryota</taxon>
        <taxon>Fungi</taxon>
        <taxon>Dikarya</taxon>
        <taxon>Ascomycota</taxon>
        <taxon>Pezizomycotina</taxon>
        <taxon>Sordariomycetes</taxon>
        <taxon>Hypocreomycetidae</taxon>
        <taxon>Microascales</taxon>
        <taxon>Microascaceae</taxon>
        <taxon>Lomentospora</taxon>
    </lineage>
</organism>
<reference evidence="15 16" key="1">
    <citation type="journal article" date="2017" name="G3 (Bethesda)">
        <title>First Draft Genome Sequence of the Pathogenic Fungus Lomentospora prolificans (Formerly Scedosporium prolificans).</title>
        <authorList>
            <person name="Luo R."/>
            <person name="Zimin A."/>
            <person name="Workman R."/>
            <person name="Fan Y."/>
            <person name="Pertea G."/>
            <person name="Grossman N."/>
            <person name="Wear M.P."/>
            <person name="Jia B."/>
            <person name="Miller H."/>
            <person name="Casadevall A."/>
            <person name="Timp W."/>
            <person name="Zhang S.X."/>
            <person name="Salzberg S.L."/>
        </authorList>
    </citation>
    <scope>NUCLEOTIDE SEQUENCE [LARGE SCALE GENOMIC DNA]</scope>
    <source>
        <strain evidence="15 16">JHH-5317</strain>
    </source>
</reference>
<evidence type="ECO:0000256" key="4">
    <source>
        <dbReference type="ARBA" id="ARBA00022723"/>
    </source>
</evidence>
<feature type="compositionally biased region" description="Polar residues" evidence="13">
    <location>
        <begin position="406"/>
        <end position="428"/>
    </location>
</feature>
<feature type="compositionally biased region" description="Pro residues" evidence="13">
    <location>
        <begin position="173"/>
        <end position="189"/>
    </location>
</feature>
<dbReference type="EMBL" id="NLAX01000010">
    <property type="protein sequence ID" value="PKS09495.1"/>
    <property type="molecule type" value="Genomic_DNA"/>
</dbReference>
<dbReference type="STRING" id="41688.A0A2N3NAL9"/>
<dbReference type="GO" id="GO:0000978">
    <property type="term" value="F:RNA polymerase II cis-regulatory region sequence-specific DNA binding"/>
    <property type="evidence" value="ECO:0007669"/>
    <property type="project" value="TreeGrafter"/>
</dbReference>
<evidence type="ECO:0000313" key="16">
    <source>
        <dbReference type="Proteomes" id="UP000233524"/>
    </source>
</evidence>
<evidence type="ECO:0000256" key="10">
    <source>
        <dbReference type="ARBA" id="ARBA00023163"/>
    </source>
</evidence>
<keyword evidence="4" id="KW-0479">Metal-binding</keyword>
<name>A0A2N3NAL9_9PEZI</name>
<gene>
    <name evidence="15" type="ORF">jhhlp_004112</name>
</gene>
<evidence type="ECO:0000259" key="14">
    <source>
        <dbReference type="PROSITE" id="PS50157"/>
    </source>
</evidence>
<evidence type="ECO:0000256" key="5">
    <source>
        <dbReference type="ARBA" id="ARBA00022737"/>
    </source>
</evidence>
<keyword evidence="9" id="KW-0238">DNA-binding</keyword>
<dbReference type="PROSITE" id="PS00028">
    <property type="entry name" value="ZINC_FINGER_C2H2_1"/>
    <property type="match status" value="1"/>
</dbReference>
<comment type="function">
    <text evidence="1">May be involved in transcriptional regulation.</text>
</comment>
<evidence type="ECO:0000256" key="11">
    <source>
        <dbReference type="ARBA" id="ARBA00023242"/>
    </source>
</evidence>
<dbReference type="Gene3D" id="3.30.160.60">
    <property type="entry name" value="Classic Zinc Finger"/>
    <property type="match status" value="2"/>
</dbReference>
<dbReference type="Proteomes" id="UP000233524">
    <property type="component" value="Unassembled WGS sequence"/>
</dbReference>
<keyword evidence="11" id="KW-0539">Nucleus</keyword>
<evidence type="ECO:0000256" key="2">
    <source>
        <dbReference type="ARBA" id="ARBA00004123"/>
    </source>
</evidence>
<dbReference type="PROSITE" id="PS50157">
    <property type="entry name" value="ZINC_FINGER_C2H2_2"/>
    <property type="match status" value="2"/>
</dbReference>
<comment type="similarity">
    <text evidence="3">Belongs to the krueppel C2H2-type zinc-finger protein family.</text>
</comment>
<feature type="compositionally biased region" description="Low complexity" evidence="13">
    <location>
        <begin position="190"/>
        <end position="213"/>
    </location>
</feature>
<dbReference type="SMART" id="SM00355">
    <property type="entry name" value="ZnF_C2H2"/>
    <property type="match status" value="2"/>
</dbReference>
<evidence type="ECO:0000256" key="7">
    <source>
        <dbReference type="ARBA" id="ARBA00022833"/>
    </source>
</evidence>
<keyword evidence="6 12" id="KW-0863">Zinc-finger</keyword>
<feature type="compositionally biased region" description="Gly residues" evidence="13">
    <location>
        <begin position="141"/>
        <end position="171"/>
    </location>
</feature>
<comment type="caution">
    <text evidence="15">The sequence shown here is derived from an EMBL/GenBank/DDBJ whole genome shotgun (WGS) entry which is preliminary data.</text>
</comment>
<keyword evidence="10" id="KW-0804">Transcription</keyword>
<dbReference type="PANTHER" id="PTHR23235">
    <property type="entry name" value="KRUEPPEL-LIKE TRANSCRIPTION FACTOR"/>
    <property type="match status" value="1"/>
</dbReference>
<keyword evidence="8" id="KW-0805">Transcription regulation</keyword>
<feature type="domain" description="C2H2-type" evidence="14">
    <location>
        <begin position="347"/>
        <end position="374"/>
    </location>
</feature>
<dbReference type="VEuPathDB" id="FungiDB:jhhlp_004112"/>
<feature type="region of interest" description="Disordered" evidence="13">
    <location>
        <begin position="70"/>
        <end position="292"/>
    </location>
</feature>
<protein>
    <recommendedName>
        <fullName evidence="14">C2H2-type domain-containing protein</fullName>
    </recommendedName>
</protein>
<dbReference type="Pfam" id="PF00096">
    <property type="entry name" value="zf-C2H2"/>
    <property type="match status" value="2"/>
</dbReference>
<feature type="compositionally biased region" description="Polar residues" evidence="13">
    <location>
        <begin position="1"/>
        <end position="17"/>
    </location>
</feature>
<dbReference type="InParanoid" id="A0A2N3NAL9"/>
<dbReference type="PANTHER" id="PTHR23235:SF120">
    <property type="entry name" value="KRUPPEL-LIKE FACTOR 15"/>
    <property type="match status" value="1"/>
</dbReference>
<evidence type="ECO:0000256" key="12">
    <source>
        <dbReference type="PROSITE-ProRule" id="PRU00042"/>
    </source>
</evidence>
<feature type="compositionally biased region" description="Polar residues" evidence="13">
    <location>
        <begin position="225"/>
        <end position="266"/>
    </location>
</feature>
<accession>A0A2N3NAL9</accession>
<feature type="compositionally biased region" description="Low complexity" evidence="13">
    <location>
        <begin position="38"/>
        <end position="56"/>
    </location>
</feature>
<keyword evidence="5" id="KW-0677">Repeat</keyword>
<feature type="region of interest" description="Disordered" evidence="13">
    <location>
        <begin position="1"/>
        <end position="56"/>
    </location>
</feature>
<dbReference type="InterPro" id="IPR036236">
    <property type="entry name" value="Znf_C2H2_sf"/>
</dbReference>
<dbReference type="FunFam" id="3.30.160.60:FF:000771">
    <property type="entry name" value="zinc finger protein 648"/>
    <property type="match status" value="1"/>
</dbReference>
<keyword evidence="16" id="KW-1185">Reference proteome</keyword>
<comment type="subcellular location">
    <subcellularLocation>
        <location evidence="2">Nucleus</location>
    </subcellularLocation>
</comment>
<dbReference type="AlphaFoldDB" id="A0A2N3NAL9"/>
<evidence type="ECO:0000313" key="15">
    <source>
        <dbReference type="EMBL" id="PKS09495.1"/>
    </source>
</evidence>